<dbReference type="InterPro" id="IPR013325">
    <property type="entry name" value="RNA_pol_sigma_r2"/>
</dbReference>
<evidence type="ECO:0000256" key="4">
    <source>
        <dbReference type="ARBA" id="ARBA00023163"/>
    </source>
</evidence>
<dbReference type="InterPro" id="IPR013324">
    <property type="entry name" value="RNA_pol_sigma_r3/r4-like"/>
</dbReference>
<dbReference type="GeneID" id="89565882"/>
<evidence type="ECO:0000313" key="9">
    <source>
        <dbReference type="Proteomes" id="UP001299409"/>
    </source>
</evidence>
<dbReference type="GO" id="GO:0016987">
    <property type="term" value="F:sigma factor activity"/>
    <property type="evidence" value="ECO:0007669"/>
    <property type="project" value="UniProtKB-KW"/>
</dbReference>
<dbReference type="GO" id="GO:0003677">
    <property type="term" value="F:DNA binding"/>
    <property type="evidence" value="ECO:0007669"/>
    <property type="project" value="InterPro"/>
</dbReference>
<dbReference type="Gene3D" id="1.10.1740.10">
    <property type="match status" value="1"/>
</dbReference>
<dbReference type="GO" id="GO:0006352">
    <property type="term" value="P:DNA-templated transcription initiation"/>
    <property type="evidence" value="ECO:0007669"/>
    <property type="project" value="InterPro"/>
</dbReference>
<dbReference type="PANTHER" id="PTHR43133:SF51">
    <property type="entry name" value="RNA POLYMERASE SIGMA FACTOR"/>
    <property type="match status" value="1"/>
</dbReference>
<dbReference type="CDD" id="cd06171">
    <property type="entry name" value="Sigma70_r4"/>
    <property type="match status" value="1"/>
</dbReference>
<dbReference type="Pfam" id="PF08281">
    <property type="entry name" value="Sigma70_r4_2"/>
    <property type="match status" value="1"/>
</dbReference>
<dbReference type="AlphaFoldDB" id="A0A6N3A3X7"/>
<feature type="domain" description="RNA polymerase sigma factor 70 region 4 type 2" evidence="6">
    <location>
        <begin position="128"/>
        <end position="179"/>
    </location>
</feature>
<keyword evidence="2" id="KW-0805">Transcription regulation</keyword>
<keyword evidence="3" id="KW-0731">Sigma factor</keyword>
<sequence length="187" mass="21920">MEGIKFISRIRGKEKTFKKNSIKNNSEAFEELLLQYKSYLYKVAYTYVKDKEAALDILQETSFKAWLNIHTLKDEEKFKPWITKILVNTAINYIRKESKVIYIDDENPIISSENIVSKKAISLEEKLDLYKAIDLLKPKYKTVIILKYFDDMKIEDISYVLDVPINTVKSHLKRAKESLSDILKEGI</sequence>
<dbReference type="EMBL" id="JAJBMB010000003">
    <property type="protein sequence ID" value="MCB5445520.1"/>
    <property type="molecule type" value="Genomic_DNA"/>
</dbReference>
<proteinExistence type="inferred from homology"/>
<dbReference type="InterPro" id="IPR036388">
    <property type="entry name" value="WH-like_DNA-bd_sf"/>
</dbReference>
<reference evidence="7 9" key="2">
    <citation type="submission" date="2021-10" db="EMBL/GenBank/DDBJ databases">
        <title>Collection of gut derived symbiotic bacterial strains cultured from healthy donors.</title>
        <authorList>
            <person name="Lin H."/>
            <person name="Littmann E."/>
            <person name="Claire K."/>
            <person name="Pamer E."/>
        </authorList>
    </citation>
    <scope>NUCLEOTIDE SEQUENCE [LARGE SCALE GENOMIC DNA]</scope>
    <source>
        <strain evidence="7 9">MSK.17.68</strain>
    </source>
</reference>
<evidence type="ECO:0000256" key="3">
    <source>
        <dbReference type="ARBA" id="ARBA00023082"/>
    </source>
</evidence>
<dbReference type="InterPro" id="IPR013249">
    <property type="entry name" value="RNA_pol_sigma70_r4_t2"/>
</dbReference>
<protein>
    <submittedName>
        <fullName evidence="7 8">RNA polymerase sigma factor</fullName>
    </submittedName>
</protein>
<dbReference type="InterPro" id="IPR039425">
    <property type="entry name" value="RNA_pol_sigma-70-like"/>
</dbReference>
<evidence type="ECO:0000259" key="5">
    <source>
        <dbReference type="Pfam" id="PF04542"/>
    </source>
</evidence>
<evidence type="ECO:0000313" key="8">
    <source>
        <dbReference type="EMBL" id="VYT85523.1"/>
    </source>
</evidence>
<dbReference type="Pfam" id="PF04542">
    <property type="entry name" value="Sigma70_r2"/>
    <property type="match status" value="1"/>
</dbReference>
<keyword evidence="4" id="KW-0804">Transcription</keyword>
<organism evidence="8">
    <name type="scientific">Intestinibacter bartlettii</name>
    <dbReference type="NCBI Taxonomy" id="261299"/>
    <lineage>
        <taxon>Bacteria</taxon>
        <taxon>Bacillati</taxon>
        <taxon>Bacillota</taxon>
        <taxon>Clostridia</taxon>
        <taxon>Peptostreptococcales</taxon>
        <taxon>Peptostreptococcaceae</taxon>
        <taxon>Intestinibacter</taxon>
    </lineage>
</organism>
<evidence type="ECO:0000256" key="1">
    <source>
        <dbReference type="ARBA" id="ARBA00010641"/>
    </source>
</evidence>
<feature type="domain" description="RNA polymerase sigma-70 region 2" evidence="5">
    <location>
        <begin position="34"/>
        <end position="99"/>
    </location>
</feature>
<dbReference type="SUPFAM" id="SSF88946">
    <property type="entry name" value="Sigma2 domain of RNA polymerase sigma factors"/>
    <property type="match status" value="1"/>
</dbReference>
<evidence type="ECO:0000313" key="7">
    <source>
        <dbReference type="EMBL" id="MCB5445520.1"/>
    </source>
</evidence>
<comment type="similarity">
    <text evidence="1">Belongs to the sigma-70 factor family. ECF subfamily.</text>
</comment>
<dbReference type="Proteomes" id="UP001299409">
    <property type="component" value="Unassembled WGS sequence"/>
</dbReference>
<dbReference type="EMBL" id="CACRUE010000015">
    <property type="protein sequence ID" value="VYT85523.1"/>
    <property type="molecule type" value="Genomic_DNA"/>
</dbReference>
<dbReference type="RefSeq" id="WP_007286164.1">
    <property type="nucleotide sequence ID" value="NZ_BAABXU010000001.1"/>
</dbReference>
<dbReference type="SUPFAM" id="SSF88659">
    <property type="entry name" value="Sigma3 and sigma4 domains of RNA polymerase sigma factors"/>
    <property type="match status" value="1"/>
</dbReference>
<accession>A0A6N3A3X7</accession>
<gene>
    <name evidence="8" type="primary">sigV_1</name>
    <name evidence="8" type="ORF">IBLFYP30_01149</name>
    <name evidence="7" type="ORF">LIP50_04800</name>
</gene>
<dbReference type="NCBIfam" id="TIGR02937">
    <property type="entry name" value="sigma70-ECF"/>
    <property type="match status" value="1"/>
</dbReference>
<dbReference type="PANTHER" id="PTHR43133">
    <property type="entry name" value="RNA POLYMERASE ECF-TYPE SIGMA FACTO"/>
    <property type="match status" value="1"/>
</dbReference>
<reference evidence="8" key="1">
    <citation type="submission" date="2019-11" db="EMBL/GenBank/DDBJ databases">
        <authorList>
            <person name="Feng L."/>
        </authorList>
    </citation>
    <scope>NUCLEOTIDE SEQUENCE</scope>
    <source>
        <strain evidence="8">IbartlettiiLFYP30</strain>
    </source>
</reference>
<dbReference type="InterPro" id="IPR007627">
    <property type="entry name" value="RNA_pol_sigma70_r2"/>
</dbReference>
<dbReference type="Gene3D" id="1.10.10.10">
    <property type="entry name" value="Winged helix-like DNA-binding domain superfamily/Winged helix DNA-binding domain"/>
    <property type="match status" value="1"/>
</dbReference>
<name>A0A6N3A3X7_9FIRM</name>
<dbReference type="InterPro" id="IPR014284">
    <property type="entry name" value="RNA_pol_sigma-70_dom"/>
</dbReference>
<keyword evidence="9" id="KW-1185">Reference proteome</keyword>
<evidence type="ECO:0000256" key="2">
    <source>
        <dbReference type="ARBA" id="ARBA00023015"/>
    </source>
</evidence>
<evidence type="ECO:0000259" key="6">
    <source>
        <dbReference type="Pfam" id="PF08281"/>
    </source>
</evidence>